<dbReference type="SUPFAM" id="SSF52343">
    <property type="entry name" value="Ferredoxin reductase-like, C-terminal NADP-linked domain"/>
    <property type="match status" value="1"/>
</dbReference>
<dbReference type="PANTHER" id="PTHR32361:SF9">
    <property type="entry name" value="FERRIC REDUCTASE TRANSMEMBRANE COMPONENT 3-RELATED"/>
    <property type="match status" value="1"/>
</dbReference>
<keyword evidence="5 9" id="KW-1133">Transmembrane helix</keyword>
<evidence type="ECO:0000256" key="9">
    <source>
        <dbReference type="SAM" id="Phobius"/>
    </source>
</evidence>
<feature type="domain" description="Ferric reductase NAD binding" evidence="12">
    <location>
        <begin position="370"/>
        <end position="547"/>
    </location>
</feature>
<evidence type="ECO:0000256" key="5">
    <source>
        <dbReference type="ARBA" id="ARBA00022989"/>
    </source>
</evidence>
<dbReference type="SFLD" id="SFLDG01168">
    <property type="entry name" value="Ferric_reductase_subgroup_(FRE"/>
    <property type="match status" value="1"/>
</dbReference>
<feature type="transmembrane region" description="Helical" evidence="9">
    <location>
        <begin position="219"/>
        <end position="240"/>
    </location>
</feature>
<sequence>MAGNSTHTDPAFVTKLTRRQQLNYDAMIFFATATAAFYFIISIAVLLRRLFVDLGASRKPNIATAILRHMRANALGNLGRFPSGGYMLVILGYLIINTVATFAYMDNDNMPLLSNMASRTGWMAIANILIVVLLAIKNTPVVIFMTSSYERLNVLHRIAGYTTLIFAIVHSCSYAAVFEAQYFLQRLLVKEEIFGMVAMGSFLVLSFAGAVLRSWWYELFYYLHVAFWILGVIMTGFHQPEPSKKILYVISASAGIWVFERIVRLVRIIVNGTNNTVTLTPLPNGGTRVTLAKAPFGSSSGKHGFLWIPAVRSLETHPFTMVATNPLEFVVAPYDGFTRALYMCASENPGIRLKASVEGPYGNHPDIKGYDKVMLIAGGTGASFTVGAALDILKKLDTDAEVEIEFVWMIIKPTYVTWFADHIETLRRDRRVSIHIYVTRASETEIVPRRQFSSRSQSSSSSRFVESDPVKDILPRIDTTRLSLDIEKDELPSDVANLSPGDASFHVGRPNVNSLVKELIETTPSDKRVLVMGCGPWTLMSAVQSAAADCIMENRAGIELHLEQFGW</sequence>
<dbReference type="InterPro" id="IPR013112">
    <property type="entry name" value="FAD-bd_8"/>
</dbReference>
<dbReference type="OrthoDB" id="10006946at2759"/>
<evidence type="ECO:0000256" key="6">
    <source>
        <dbReference type="ARBA" id="ARBA00023002"/>
    </source>
</evidence>
<dbReference type="Pfam" id="PF08022">
    <property type="entry name" value="FAD_binding_8"/>
    <property type="match status" value="1"/>
</dbReference>
<evidence type="ECO:0000256" key="2">
    <source>
        <dbReference type="ARBA" id="ARBA00022448"/>
    </source>
</evidence>
<accession>A0A9P5E182</accession>
<dbReference type="EMBL" id="PVQB02000144">
    <property type="protein sequence ID" value="KAF4342389.1"/>
    <property type="molecule type" value="Genomic_DNA"/>
</dbReference>
<keyword evidence="4" id="KW-0249">Electron transport</keyword>
<keyword evidence="6" id="KW-0560">Oxidoreductase</keyword>
<dbReference type="GO" id="GO:0000293">
    <property type="term" value="F:ferric-chelate reductase activity"/>
    <property type="evidence" value="ECO:0007669"/>
    <property type="project" value="UniProtKB-ARBA"/>
</dbReference>
<reference evidence="13" key="2">
    <citation type="submission" date="2020-02" db="EMBL/GenBank/DDBJ databases">
        <title>Identification and distribution of gene clusters putatively required for synthesis of sphingolipid metabolism inhibitors in phylogenetically diverse species of the filamentous fungus Fusarium.</title>
        <authorList>
            <person name="Kim H.-S."/>
            <person name="Busman M."/>
            <person name="Brown D.W."/>
            <person name="Divon H."/>
            <person name="Uhlig S."/>
            <person name="Proctor R.H."/>
        </authorList>
    </citation>
    <scope>NUCLEOTIDE SEQUENCE</scope>
    <source>
        <strain evidence="13">NRRL 25174</strain>
    </source>
</reference>
<name>A0A9P5E182_9HYPO</name>
<evidence type="ECO:0000256" key="7">
    <source>
        <dbReference type="ARBA" id="ARBA00023065"/>
    </source>
</evidence>
<comment type="caution">
    <text evidence="13">The sequence shown here is derived from an EMBL/GenBank/DDBJ whole genome shotgun (WGS) entry which is preliminary data.</text>
</comment>
<organism evidence="13 14">
    <name type="scientific">Fusarium beomiforme</name>
    <dbReference type="NCBI Taxonomy" id="44412"/>
    <lineage>
        <taxon>Eukaryota</taxon>
        <taxon>Fungi</taxon>
        <taxon>Dikarya</taxon>
        <taxon>Ascomycota</taxon>
        <taxon>Pezizomycotina</taxon>
        <taxon>Sordariomycetes</taxon>
        <taxon>Hypocreomycetidae</taxon>
        <taxon>Hypocreales</taxon>
        <taxon>Nectriaceae</taxon>
        <taxon>Fusarium</taxon>
        <taxon>Fusarium burgessii species complex</taxon>
    </lineage>
</organism>
<proteinExistence type="predicted"/>
<evidence type="ECO:0000313" key="13">
    <source>
        <dbReference type="EMBL" id="KAF4342389.1"/>
    </source>
</evidence>
<dbReference type="Pfam" id="PF08030">
    <property type="entry name" value="NAD_binding_6"/>
    <property type="match status" value="1"/>
</dbReference>
<dbReference type="GO" id="GO:0006879">
    <property type="term" value="P:intracellular iron ion homeostasis"/>
    <property type="evidence" value="ECO:0007669"/>
    <property type="project" value="TreeGrafter"/>
</dbReference>
<feature type="transmembrane region" description="Helical" evidence="9">
    <location>
        <begin position="158"/>
        <end position="178"/>
    </location>
</feature>
<dbReference type="Gene3D" id="3.40.50.80">
    <property type="entry name" value="Nucleotide-binding domain of ferredoxin-NADP reductase (FNR) module"/>
    <property type="match status" value="1"/>
</dbReference>
<feature type="transmembrane region" description="Helical" evidence="9">
    <location>
        <begin position="26"/>
        <end position="47"/>
    </location>
</feature>
<comment type="subcellular location">
    <subcellularLocation>
        <location evidence="1">Membrane</location>
        <topology evidence="1">Multi-pass membrane protein</topology>
    </subcellularLocation>
</comment>
<dbReference type="InterPro" id="IPR013121">
    <property type="entry name" value="Fe_red_NAD-bd_6"/>
</dbReference>
<evidence type="ECO:0000259" key="10">
    <source>
        <dbReference type="Pfam" id="PF01794"/>
    </source>
</evidence>
<dbReference type="GO" id="GO:0015677">
    <property type="term" value="P:copper ion import"/>
    <property type="evidence" value="ECO:0007669"/>
    <property type="project" value="TreeGrafter"/>
</dbReference>
<evidence type="ECO:0000259" key="11">
    <source>
        <dbReference type="Pfam" id="PF08022"/>
    </source>
</evidence>
<reference evidence="13" key="1">
    <citation type="journal article" date="2017" name="Mycologia">
        <title>Fusarium algeriense, sp. nov., a novel toxigenic crown rot pathogen of durum wheat from Algeria is nested in the Fusarium burgessii species complex.</title>
        <authorList>
            <person name="Laraba I."/>
            <person name="Keddad A."/>
            <person name="Boureghda H."/>
            <person name="Abdallah N."/>
            <person name="Vaughan M.M."/>
            <person name="Proctor R.H."/>
            <person name="Busman M."/>
            <person name="O'Donnell K."/>
        </authorList>
    </citation>
    <scope>NUCLEOTIDE SEQUENCE</scope>
    <source>
        <strain evidence="13">NRRL 25174</strain>
    </source>
</reference>
<evidence type="ECO:0000256" key="3">
    <source>
        <dbReference type="ARBA" id="ARBA00022692"/>
    </source>
</evidence>
<dbReference type="AlphaFoldDB" id="A0A9P5E182"/>
<evidence type="ECO:0000259" key="12">
    <source>
        <dbReference type="Pfam" id="PF08030"/>
    </source>
</evidence>
<dbReference type="InterPro" id="IPR013130">
    <property type="entry name" value="Fe3_Rdtase_TM_dom"/>
</dbReference>
<keyword evidence="7" id="KW-0406">Ion transport</keyword>
<feature type="domain" description="Ferric oxidoreductase" evidence="10">
    <location>
        <begin position="120"/>
        <end position="234"/>
    </location>
</feature>
<dbReference type="PANTHER" id="PTHR32361">
    <property type="entry name" value="FERRIC/CUPRIC REDUCTASE TRANSMEMBRANE COMPONENT"/>
    <property type="match status" value="1"/>
</dbReference>
<keyword evidence="2" id="KW-0813">Transport</keyword>
<feature type="transmembrane region" description="Helical" evidence="9">
    <location>
        <begin position="193"/>
        <end position="212"/>
    </location>
</feature>
<evidence type="ECO:0000256" key="4">
    <source>
        <dbReference type="ARBA" id="ARBA00022982"/>
    </source>
</evidence>
<dbReference type="InterPro" id="IPR051410">
    <property type="entry name" value="Ferric/Cupric_Reductase"/>
</dbReference>
<evidence type="ECO:0000256" key="8">
    <source>
        <dbReference type="ARBA" id="ARBA00023136"/>
    </source>
</evidence>
<dbReference type="InterPro" id="IPR039261">
    <property type="entry name" value="FNR_nucleotide-bd"/>
</dbReference>
<gene>
    <name evidence="13" type="ORF">FBEOM_3681</name>
</gene>
<keyword evidence="3 9" id="KW-0812">Transmembrane</keyword>
<dbReference type="CDD" id="cd06186">
    <property type="entry name" value="NOX_Duox_like_FAD_NADP"/>
    <property type="match status" value="1"/>
</dbReference>
<dbReference type="GO" id="GO:0005886">
    <property type="term" value="C:plasma membrane"/>
    <property type="evidence" value="ECO:0007669"/>
    <property type="project" value="TreeGrafter"/>
</dbReference>
<dbReference type="Proteomes" id="UP000730481">
    <property type="component" value="Unassembled WGS sequence"/>
</dbReference>
<dbReference type="GO" id="GO:0006826">
    <property type="term" value="P:iron ion transport"/>
    <property type="evidence" value="ECO:0007669"/>
    <property type="project" value="TreeGrafter"/>
</dbReference>
<evidence type="ECO:0000256" key="1">
    <source>
        <dbReference type="ARBA" id="ARBA00004141"/>
    </source>
</evidence>
<evidence type="ECO:0000313" key="14">
    <source>
        <dbReference type="Proteomes" id="UP000730481"/>
    </source>
</evidence>
<keyword evidence="14" id="KW-1185">Reference proteome</keyword>
<feature type="domain" description="FAD-binding 8" evidence="11">
    <location>
        <begin position="289"/>
        <end position="363"/>
    </location>
</feature>
<keyword evidence="8 9" id="KW-0472">Membrane</keyword>
<feature type="transmembrane region" description="Helical" evidence="9">
    <location>
        <begin position="85"/>
        <end position="105"/>
    </location>
</feature>
<dbReference type="SFLD" id="SFLDS00052">
    <property type="entry name" value="Ferric_Reductase_Domain"/>
    <property type="match status" value="1"/>
</dbReference>
<protein>
    <submittedName>
        <fullName evidence="13">Ferric reductase transmembrane component</fullName>
    </submittedName>
</protein>
<feature type="transmembrane region" description="Helical" evidence="9">
    <location>
        <begin position="125"/>
        <end position="146"/>
    </location>
</feature>
<dbReference type="Pfam" id="PF01794">
    <property type="entry name" value="Ferric_reduct"/>
    <property type="match status" value="1"/>
</dbReference>